<reference evidence="7" key="1">
    <citation type="journal article" date="2014" name="Science">
        <title>Ancient hybridizations among the ancestral genomes of bread wheat.</title>
        <authorList>
            <consortium name="International Wheat Genome Sequencing Consortium,"/>
            <person name="Marcussen T."/>
            <person name="Sandve S.R."/>
            <person name="Heier L."/>
            <person name="Spannagl M."/>
            <person name="Pfeifer M."/>
            <person name="Jakobsen K.S."/>
            <person name="Wulff B.B."/>
            <person name="Steuernagel B."/>
            <person name="Mayer K.F."/>
            <person name="Olsen O.A."/>
        </authorList>
    </citation>
    <scope>NUCLEOTIDE SEQUENCE [LARGE SCALE GENOMIC DNA]</scope>
    <source>
        <strain evidence="7">cv. AL8/78</strain>
    </source>
</reference>
<dbReference type="Pfam" id="PF00161">
    <property type="entry name" value="RIP"/>
    <property type="match status" value="1"/>
</dbReference>
<keyword evidence="3 5" id="KW-0378">Hydrolase</keyword>
<reference evidence="6" key="5">
    <citation type="journal article" date="2021" name="G3 (Bethesda)">
        <title>Aegilops tauschii genome assembly Aet v5.0 features greater sequence contiguity and improved annotation.</title>
        <authorList>
            <person name="Wang L."/>
            <person name="Zhu T."/>
            <person name="Rodriguez J.C."/>
            <person name="Deal K.R."/>
            <person name="Dubcovsky J."/>
            <person name="McGuire P.E."/>
            <person name="Lux T."/>
            <person name="Spannagl M."/>
            <person name="Mayer K.F.X."/>
            <person name="Baldrich P."/>
            <person name="Meyers B.C."/>
            <person name="Huo N."/>
            <person name="Gu Y.Q."/>
            <person name="Zhou H."/>
            <person name="Devos K.M."/>
            <person name="Bennetzen J.L."/>
            <person name="Unver T."/>
            <person name="Budak H."/>
            <person name="Gulick P.J."/>
            <person name="Galiba G."/>
            <person name="Kalapos B."/>
            <person name="Nelson D.R."/>
            <person name="Li P."/>
            <person name="You F.M."/>
            <person name="Luo M.C."/>
            <person name="Dvorak J."/>
        </authorList>
    </citation>
    <scope>NUCLEOTIDE SEQUENCE [LARGE SCALE GENOMIC DNA]</scope>
    <source>
        <strain evidence="6">cv. AL8/78</strain>
    </source>
</reference>
<reference evidence="6" key="4">
    <citation type="submission" date="2019-03" db="UniProtKB">
        <authorList>
            <consortium name="EnsemblPlants"/>
        </authorList>
    </citation>
    <scope>IDENTIFICATION</scope>
</reference>
<evidence type="ECO:0000256" key="5">
    <source>
        <dbReference type="RuleBase" id="RU004915"/>
    </source>
</evidence>
<proteinExistence type="inferred from homology"/>
<sequence>QLPAIHLRPYIMAAKIRHSTLLLLLLVVAFFLPLVCSTEFVHLYFNYTIDPYTKNYADLKRILVRNQPELRVLTSRALAVRRPNFYDLPARVILCHLNGDLPQDKCVVAFADDDISAMGFRNSTGHWHCIGGFRFAGCTVLPFGENYGELLGEGGHVNLPLVPLGREAAKEGVRLLASYSYSPGGDLGPAKRGMARFIVMIAEAARFRPISNRLADHWEEETYMLEVEANFCINWGKMSFLLIDWDKTTGRTSWGRGHYTAAQELERETGIKSQGDVLRVLDLLVRPRSGYTVPN</sequence>
<comment type="similarity">
    <text evidence="5">Belongs to the ribosome-inactivating protein family.</text>
</comment>
<dbReference type="SUPFAM" id="SSF56371">
    <property type="entry name" value="Ribosome inactivating proteins (RIP)"/>
    <property type="match status" value="1"/>
</dbReference>
<dbReference type="GO" id="GO:0017148">
    <property type="term" value="P:negative regulation of translation"/>
    <property type="evidence" value="ECO:0007669"/>
    <property type="project" value="UniProtKB-KW"/>
</dbReference>
<evidence type="ECO:0000256" key="4">
    <source>
        <dbReference type="ARBA" id="ARBA00023193"/>
    </source>
</evidence>
<evidence type="ECO:0000256" key="3">
    <source>
        <dbReference type="ARBA" id="ARBA00022801"/>
    </source>
</evidence>
<dbReference type="AlphaFoldDB" id="A0A453A6A2"/>
<dbReference type="GO" id="GO:0006952">
    <property type="term" value="P:defense response"/>
    <property type="evidence" value="ECO:0007669"/>
    <property type="project" value="UniProtKB-KW"/>
</dbReference>
<dbReference type="InterPro" id="IPR017988">
    <property type="entry name" value="Ribosome_inactivat_prot_CS"/>
</dbReference>
<dbReference type="GO" id="GO:0090729">
    <property type="term" value="F:toxin activity"/>
    <property type="evidence" value="ECO:0007669"/>
    <property type="project" value="UniProtKB-KW"/>
</dbReference>
<dbReference type="Gene3D" id="3.40.420.10">
    <property type="entry name" value="Ricin (A subunit), domain 1"/>
    <property type="match status" value="1"/>
</dbReference>
<keyword evidence="4 5" id="KW-0652">Protein synthesis inhibitor</keyword>
<dbReference type="EnsemblPlants" id="AET2Gv20001400.2">
    <property type="protein sequence ID" value="AET2Gv20001400.2"/>
    <property type="gene ID" value="AET2Gv20001400"/>
</dbReference>
<keyword evidence="2 5" id="KW-0800">Toxin</keyword>
<dbReference type="InterPro" id="IPR036041">
    <property type="entry name" value="Ribosome-inact_prot_sf"/>
</dbReference>
<dbReference type="PROSITE" id="PS00275">
    <property type="entry name" value="SHIGA_RICIN"/>
    <property type="match status" value="1"/>
</dbReference>
<reference evidence="6" key="3">
    <citation type="journal article" date="2017" name="Nature">
        <title>Genome sequence of the progenitor of the wheat D genome Aegilops tauschii.</title>
        <authorList>
            <person name="Luo M.C."/>
            <person name="Gu Y.Q."/>
            <person name="Puiu D."/>
            <person name="Wang H."/>
            <person name="Twardziok S.O."/>
            <person name="Deal K.R."/>
            <person name="Huo N."/>
            <person name="Zhu T."/>
            <person name="Wang L."/>
            <person name="Wang Y."/>
            <person name="McGuire P.E."/>
            <person name="Liu S."/>
            <person name="Long H."/>
            <person name="Ramasamy R.K."/>
            <person name="Rodriguez J.C."/>
            <person name="Van S.L."/>
            <person name="Yuan L."/>
            <person name="Wang Z."/>
            <person name="Xia Z."/>
            <person name="Xiao L."/>
            <person name="Anderson O.D."/>
            <person name="Ouyang S."/>
            <person name="Liang Y."/>
            <person name="Zimin A.V."/>
            <person name="Pertea G."/>
            <person name="Qi P."/>
            <person name="Bennetzen J.L."/>
            <person name="Dai X."/>
            <person name="Dawson M.W."/>
            <person name="Muller H.G."/>
            <person name="Kugler K."/>
            <person name="Rivarola-Duarte L."/>
            <person name="Spannagl M."/>
            <person name="Mayer K.F.X."/>
            <person name="Lu F.H."/>
            <person name="Bevan M.W."/>
            <person name="Leroy P."/>
            <person name="Li P."/>
            <person name="You F.M."/>
            <person name="Sun Q."/>
            <person name="Liu Z."/>
            <person name="Lyons E."/>
            <person name="Wicker T."/>
            <person name="Salzberg S.L."/>
            <person name="Devos K.M."/>
            <person name="Dvorak J."/>
        </authorList>
    </citation>
    <scope>NUCLEOTIDE SEQUENCE [LARGE SCALE GENOMIC DNA]</scope>
    <source>
        <strain evidence="6">cv. AL8/78</strain>
    </source>
</reference>
<evidence type="ECO:0000256" key="1">
    <source>
        <dbReference type="ARBA" id="ARBA00000237"/>
    </source>
</evidence>
<reference evidence="7" key="2">
    <citation type="journal article" date="2017" name="Nat. Plants">
        <title>The Aegilops tauschii genome reveals multiple impacts of transposons.</title>
        <authorList>
            <person name="Zhao G."/>
            <person name="Zou C."/>
            <person name="Li K."/>
            <person name="Wang K."/>
            <person name="Li T."/>
            <person name="Gao L."/>
            <person name="Zhang X."/>
            <person name="Wang H."/>
            <person name="Yang Z."/>
            <person name="Liu X."/>
            <person name="Jiang W."/>
            <person name="Mao L."/>
            <person name="Kong X."/>
            <person name="Jiao Y."/>
            <person name="Jia J."/>
        </authorList>
    </citation>
    <scope>NUCLEOTIDE SEQUENCE [LARGE SCALE GENOMIC DNA]</scope>
    <source>
        <strain evidence="7">cv. AL8/78</strain>
    </source>
</reference>
<dbReference type="Gramene" id="AET2Gv20001400.2">
    <property type="protein sequence ID" value="AET2Gv20001400.2"/>
    <property type="gene ID" value="AET2Gv20001400"/>
</dbReference>
<comment type="catalytic activity">
    <reaction evidence="1 5">
        <text>Endohydrolysis of the N-glycosidic bond at one specific adenosine on the 28S rRNA.</text>
        <dbReference type="EC" id="3.2.2.22"/>
    </reaction>
</comment>
<protein>
    <recommendedName>
        <fullName evidence="5">rRNA N-glycosylase</fullName>
        <ecNumber evidence="5">3.2.2.22</ecNumber>
    </recommendedName>
</protein>
<dbReference type="EC" id="3.2.2.22" evidence="5"/>
<dbReference type="InterPro" id="IPR001574">
    <property type="entry name" value="Ribosome_inactivat_prot"/>
</dbReference>
<dbReference type="InterPro" id="IPR016138">
    <property type="entry name" value="Ribosome_inactivat_prot_sub1"/>
</dbReference>
<evidence type="ECO:0000256" key="2">
    <source>
        <dbReference type="ARBA" id="ARBA00022656"/>
    </source>
</evidence>
<evidence type="ECO:0000313" key="7">
    <source>
        <dbReference type="Proteomes" id="UP000015105"/>
    </source>
</evidence>
<dbReference type="Proteomes" id="UP000015105">
    <property type="component" value="Chromosome 2D"/>
</dbReference>
<evidence type="ECO:0000313" key="6">
    <source>
        <dbReference type="EnsemblPlants" id="AET2Gv20001400.2"/>
    </source>
</evidence>
<dbReference type="STRING" id="200361.A0A453A6A2"/>
<dbReference type="GO" id="GO:0030598">
    <property type="term" value="F:rRNA N-glycosylase activity"/>
    <property type="evidence" value="ECO:0007669"/>
    <property type="project" value="UniProtKB-EC"/>
</dbReference>
<dbReference type="PANTHER" id="PTHR33453:SF10">
    <property type="entry name" value="RRNA N-GLYCOSYLASE"/>
    <property type="match status" value="1"/>
</dbReference>
<keyword evidence="7" id="KW-1185">Reference proteome</keyword>
<name>A0A453A6A2_AEGTS</name>
<accession>A0A453A6A2</accession>
<organism evidence="6 7">
    <name type="scientific">Aegilops tauschii subsp. strangulata</name>
    <name type="common">Goatgrass</name>
    <dbReference type="NCBI Taxonomy" id="200361"/>
    <lineage>
        <taxon>Eukaryota</taxon>
        <taxon>Viridiplantae</taxon>
        <taxon>Streptophyta</taxon>
        <taxon>Embryophyta</taxon>
        <taxon>Tracheophyta</taxon>
        <taxon>Spermatophyta</taxon>
        <taxon>Magnoliopsida</taxon>
        <taxon>Liliopsida</taxon>
        <taxon>Poales</taxon>
        <taxon>Poaceae</taxon>
        <taxon>BOP clade</taxon>
        <taxon>Pooideae</taxon>
        <taxon>Triticodae</taxon>
        <taxon>Triticeae</taxon>
        <taxon>Triticinae</taxon>
        <taxon>Aegilops</taxon>
    </lineage>
</organism>
<keyword evidence="5" id="KW-0611">Plant defense</keyword>
<dbReference type="PANTHER" id="PTHR33453">
    <property type="match status" value="1"/>
</dbReference>